<dbReference type="InterPro" id="IPR036086">
    <property type="entry name" value="ParB/Sulfiredoxin_sf"/>
</dbReference>
<dbReference type="Gene3D" id="3.90.1530.30">
    <property type="match status" value="1"/>
</dbReference>
<evidence type="ECO:0000259" key="2">
    <source>
        <dbReference type="SMART" id="SM00470"/>
    </source>
</evidence>
<dbReference type="InterPro" id="IPR003115">
    <property type="entry name" value="ParB_N"/>
</dbReference>
<dbReference type="AlphaFoldDB" id="A0A7W9AIJ9"/>
<protein>
    <submittedName>
        <fullName evidence="3">ParB family chromosome partitioning protein</fullName>
    </submittedName>
</protein>
<dbReference type="SUPFAM" id="SSF110849">
    <property type="entry name" value="ParB/Sulfiredoxin"/>
    <property type="match status" value="1"/>
</dbReference>
<accession>A0A7W9AIJ9</accession>
<gene>
    <name evidence="3" type="ORF">FHS49_002334</name>
</gene>
<dbReference type="InterPro" id="IPR050336">
    <property type="entry name" value="Chromosome_partition/occlusion"/>
</dbReference>
<organism evidence="3 4">
    <name type="scientific">Sphingobium boeckii</name>
    <dbReference type="NCBI Taxonomy" id="1082345"/>
    <lineage>
        <taxon>Bacteria</taxon>
        <taxon>Pseudomonadati</taxon>
        <taxon>Pseudomonadota</taxon>
        <taxon>Alphaproteobacteria</taxon>
        <taxon>Sphingomonadales</taxon>
        <taxon>Sphingomonadaceae</taxon>
        <taxon>Sphingobium</taxon>
    </lineage>
</organism>
<dbReference type="GO" id="GO:0007059">
    <property type="term" value="P:chromosome segregation"/>
    <property type="evidence" value="ECO:0007669"/>
    <property type="project" value="TreeGrafter"/>
</dbReference>
<proteinExistence type="predicted"/>
<name>A0A7W9AIJ9_9SPHN</name>
<dbReference type="CDD" id="cd16406">
    <property type="entry name" value="ParB_N_like"/>
    <property type="match status" value="1"/>
</dbReference>
<evidence type="ECO:0000256" key="1">
    <source>
        <dbReference type="SAM" id="MobiDB-lite"/>
    </source>
</evidence>
<comment type="caution">
    <text evidence="3">The sequence shown here is derived from an EMBL/GenBank/DDBJ whole genome shotgun (WGS) entry which is preliminary data.</text>
</comment>
<feature type="domain" description="ParB-like N-terminal" evidence="2">
    <location>
        <begin position="4"/>
        <end position="106"/>
    </location>
</feature>
<dbReference type="EMBL" id="JACIJC010000003">
    <property type="protein sequence ID" value="MBB5686318.1"/>
    <property type="molecule type" value="Genomic_DNA"/>
</dbReference>
<evidence type="ECO:0000313" key="4">
    <source>
        <dbReference type="Proteomes" id="UP000549617"/>
    </source>
</evidence>
<dbReference type="PANTHER" id="PTHR33375">
    <property type="entry name" value="CHROMOSOME-PARTITIONING PROTEIN PARB-RELATED"/>
    <property type="match status" value="1"/>
</dbReference>
<dbReference type="GO" id="GO:0005694">
    <property type="term" value="C:chromosome"/>
    <property type="evidence" value="ECO:0007669"/>
    <property type="project" value="TreeGrafter"/>
</dbReference>
<keyword evidence="4" id="KW-1185">Reference proteome</keyword>
<dbReference type="Gene3D" id="1.10.10.2830">
    <property type="match status" value="1"/>
</dbReference>
<evidence type="ECO:0000313" key="3">
    <source>
        <dbReference type="EMBL" id="MBB5686318.1"/>
    </source>
</evidence>
<feature type="region of interest" description="Disordered" evidence="1">
    <location>
        <begin position="567"/>
        <end position="592"/>
    </location>
</feature>
<sequence>MKLDFIPLDMLSVSKANMRHGRKAPDVTDILPSIRKRGILQPLIVRRVASDMDGEADRFEILGGRRRYHAACALAVEKGEADPVPCAILDDGDDASAIEASMIENMARLDPDEVSRWESFTRLVKEGQGIDEIAITFSLPELAVRRILALGHLLPRIRELYRAEAIDMVTVRHLTMASKAQQKTWLALADDPAAHVPTGHQLKAWLFGGQSIPVRHALFDLETYAGTIIGDLFGDERYFGDADAFWVAQNAEIEARRKAYLIDGWADVVVQPIGAHFASWDHEKAGKKKGGRIYVDRRSSGEILFHEGYVTAAQGRRIAKGDGIAPPKVVRPELSGPLQTYIDLHRHAAVRAELLMVPDVALRMMVAHAIVGSPLWNVRIEPQATRNDAIAGSVENSKAEAEFAVWRRAVLALLGLSEDDATVAGRNHDPFILVTLFQRLLPLPQDALMDVVAVVMGETLMSGGAAVEAVGLHLGVEMSRWWEADAAFFGLIRDKEVLMGLVSDVGGASVASANANEKSKVLKTVISDHLVGAGGRARVDPWVPRWMAFPPSAYTARGGVGTVNAHGVAQAARQESEARPQKDEPENLPLAA</sequence>
<dbReference type="SMART" id="SM00470">
    <property type="entry name" value="ParB"/>
    <property type="match status" value="1"/>
</dbReference>
<dbReference type="SUPFAM" id="SSF109709">
    <property type="entry name" value="KorB DNA-binding domain-like"/>
    <property type="match status" value="1"/>
</dbReference>
<dbReference type="Pfam" id="PF02195">
    <property type="entry name" value="ParB_N"/>
    <property type="match status" value="1"/>
</dbReference>
<feature type="compositionally biased region" description="Basic and acidic residues" evidence="1">
    <location>
        <begin position="574"/>
        <end position="585"/>
    </location>
</feature>
<reference evidence="3 4" key="1">
    <citation type="submission" date="2020-08" db="EMBL/GenBank/DDBJ databases">
        <title>Genomic Encyclopedia of Type Strains, Phase IV (KMG-IV): sequencing the most valuable type-strain genomes for metagenomic binning, comparative biology and taxonomic classification.</title>
        <authorList>
            <person name="Goeker M."/>
        </authorList>
    </citation>
    <scope>NUCLEOTIDE SEQUENCE [LARGE SCALE GENOMIC DNA]</scope>
    <source>
        <strain evidence="3 4">DSM 25079</strain>
    </source>
</reference>
<dbReference type="Proteomes" id="UP000549617">
    <property type="component" value="Unassembled WGS sequence"/>
</dbReference>
<dbReference type="RefSeq" id="WP_184018533.1">
    <property type="nucleotide sequence ID" value="NZ_JACIJC010000003.1"/>
</dbReference>
<dbReference type="PANTHER" id="PTHR33375:SF7">
    <property type="entry name" value="CHROMOSOME 2-PARTITIONING PROTEIN PARB-RELATED"/>
    <property type="match status" value="1"/>
</dbReference>